<dbReference type="GeneID" id="87000482"/>
<dbReference type="EMBL" id="NEFA01000048">
    <property type="protein sequence ID" value="OYQ95884.1"/>
    <property type="molecule type" value="Genomic_DNA"/>
</dbReference>
<evidence type="ECO:0000313" key="2">
    <source>
        <dbReference type="Proteomes" id="UP000215827"/>
    </source>
</evidence>
<reference evidence="1 2" key="1">
    <citation type="submission" date="2017-04" db="EMBL/GenBank/DDBJ databases">
        <title>Emergence of KPC-2-producing Citrobacter isolates from sediments of a Chinese river.</title>
        <authorList>
            <person name="Zheng B."/>
        </authorList>
    </citation>
    <scope>NUCLEOTIDE SEQUENCE [LARGE SCALE GENOMIC DNA]</scope>
    <source>
        <strain evidence="1 2">C191</strain>
    </source>
</reference>
<evidence type="ECO:0000313" key="1">
    <source>
        <dbReference type="EMBL" id="OYQ95884.1"/>
    </source>
</evidence>
<name>A0AA44NGU4_CITFR</name>
<gene>
    <name evidence="1" type="ORF">B9P89_25195</name>
</gene>
<proteinExistence type="predicted"/>
<accession>A0AA44NGU4</accession>
<sequence>MKNNALTLVLKNNWITSPSGHIYSGKYMVGRFNLTDAFIVEYMKLIYGIEIPDSWINSNFTDISAADTRRVMYMEGCDILSKDIMNEIRSAVKSPPDNVKIYCNGEHVTKIEVMEERNEIIL</sequence>
<dbReference type="RefSeq" id="WP_032936652.1">
    <property type="nucleotide sequence ID" value="NZ_CAKNEP010000014.1"/>
</dbReference>
<organism evidence="1 2">
    <name type="scientific">Citrobacter freundii</name>
    <dbReference type="NCBI Taxonomy" id="546"/>
    <lineage>
        <taxon>Bacteria</taxon>
        <taxon>Pseudomonadati</taxon>
        <taxon>Pseudomonadota</taxon>
        <taxon>Gammaproteobacteria</taxon>
        <taxon>Enterobacterales</taxon>
        <taxon>Enterobacteriaceae</taxon>
        <taxon>Citrobacter</taxon>
        <taxon>Citrobacter freundii complex</taxon>
    </lineage>
</organism>
<dbReference type="AlphaFoldDB" id="A0AA44NGU4"/>
<dbReference type="Proteomes" id="UP000215827">
    <property type="component" value="Unassembled WGS sequence"/>
</dbReference>
<comment type="caution">
    <text evidence="1">The sequence shown here is derived from an EMBL/GenBank/DDBJ whole genome shotgun (WGS) entry which is preliminary data.</text>
</comment>
<protein>
    <submittedName>
        <fullName evidence="1">Uncharacterized protein</fullName>
    </submittedName>
</protein>